<dbReference type="EMBL" id="CP159989">
    <property type="protein sequence ID" value="XCP82892.1"/>
    <property type="molecule type" value="Genomic_DNA"/>
</dbReference>
<dbReference type="PANTHER" id="PTHR23416">
    <property type="entry name" value="SIALIC ACID SYNTHASE-RELATED"/>
    <property type="match status" value="1"/>
</dbReference>
<protein>
    <submittedName>
        <fullName evidence="5">DapH/DapD/GlmU-related protein</fullName>
    </submittedName>
</protein>
<keyword evidence="2" id="KW-0808">Transferase</keyword>
<comment type="similarity">
    <text evidence="1">Belongs to the transferase hexapeptide repeat family.</text>
</comment>
<dbReference type="RefSeq" id="WP_366181126.1">
    <property type="nucleotide sequence ID" value="NZ_CP159989.1"/>
</dbReference>
<organism evidence="5">
    <name type="scientific">Actinomyces timonensis</name>
    <dbReference type="NCBI Taxonomy" id="1288391"/>
    <lineage>
        <taxon>Bacteria</taxon>
        <taxon>Bacillati</taxon>
        <taxon>Actinomycetota</taxon>
        <taxon>Actinomycetes</taxon>
        <taxon>Actinomycetales</taxon>
        <taxon>Actinomycetaceae</taxon>
        <taxon>Actinomyces</taxon>
    </lineage>
</organism>
<reference evidence="5" key="1">
    <citation type="submission" date="2024-05" db="EMBL/GenBank/DDBJ databases">
        <title>Draft genome assemblies of 36 bacteria isolated from hibernating arctic ground squirrels.</title>
        <authorList>
            <person name="McKee H."/>
            <person name="Mullen L."/>
            <person name="Drown D.M."/>
            <person name="Duddleston K.N."/>
        </authorList>
    </citation>
    <scope>NUCLEOTIDE SEQUENCE</scope>
    <source>
        <strain evidence="5">AR004</strain>
    </source>
</reference>
<gene>
    <name evidence="5" type="ORF">ABXS69_03050</name>
</gene>
<evidence type="ECO:0000256" key="3">
    <source>
        <dbReference type="ARBA" id="ARBA00022737"/>
    </source>
</evidence>
<dbReference type="PANTHER" id="PTHR23416:SF23">
    <property type="entry name" value="ACETYLTRANSFERASE C18B11.09C-RELATED"/>
    <property type="match status" value="1"/>
</dbReference>
<dbReference type="InterPro" id="IPR001451">
    <property type="entry name" value="Hexapep"/>
</dbReference>
<dbReference type="PROSITE" id="PS00101">
    <property type="entry name" value="HEXAPEP_TRANSFERASES"/>
    <property type="match status" value="1"/>
</dbReference>
<dbReference type="AlphaFoldDB" id="A0AAU8N308"/>
<proteinExistence type="inferred from homology"/>
<dbReference type="GO" id="GO:0008374">
    <property type="term" value="F:O-acyltransferase activity"/>
    <property type="evidence" value="ECO:0007669"/>
    <property type="project" value="TreeGrafter"/>
</dbReference>
<dbReference type="Pfam" id="PF00132">
    <property type="entry name" value="Hexapep"/>
    <property type="match status" value="1"/>
</dbReference>
<sequence length="228" mass="23467">MSAARSRSSWRSETMASAAQPPDASPSSGMQPGGDALGPQDLVAHTAAELPITSDSPLEGVVGRTMQEALRVTAELNGAYHSPAEVQELFARLTGTPVNRTLGLVPPFHTDFGRNIRIGDNVFINADCCFQDQGGITIGNRALIGHRVVLATLNHAEPVTERGTLLPAPISIGDDVWIGAGAVVCPGVSIGAGAIVAAGAVLTRNVPAGVVVGGVPARVLREVKTARD</sequence>
<accession>A0AAU8N308</accession>
<name>A0AAU8N308_9ACTO</name>
<keyword evidence="3" id="KW-0677">Repeat</keyword>
<dbReference type="Pfam" id="PF14602">
    <property type="entry name" value="Hexapep_2"/>
    <property type="match status" value="1"/>
</dbReference>
<feature type="region of interest" description="Disordered" evidence="4">
    <location>
        <begin position="1"/>
        <end position="39"/>
    </location>
</feature>
<dbReference type="Gene3D" id="2.160.10.10">
    <property type="entry name" value="Hexapeptide repeat proteins"/>
    <property type="match status" value="1"/>
</dbReference>
<dbReference type="InterPro" id="IPR018357">
    <property type="entry name" value="Hexapep_transf_CS"/>
</dbReference>
<dbReference type="InterPro" id="IPR011004">
    <property type="entry name" value="Trimer_LpxA-like_sf"/>
</dbReference>
<evidence type="ECO:0000256" key="2">
    <source>
        <dbReference type="ARBA" id="ARBA00022679"/>
    </source>
</evidence>
<dbReference type="SUPFAM" id="SSF51161">
    <property type="entry name" value="Trimeric LpxA-like enzymes"/>
    <property type="match status" value="1"/>
</dbReference>
<evidence type="ECO:0000313" key="5">
    <source>
        <dbReference type="EMBL" id="XCP82892.1"/>
    </source>
</evidence>
<evidence type="ECO:0000256" key="4">
    <source>
        <dbReference type="SAM" id="MobiDB-lite"/>
    </source>
</evidence>
<evidence type="ECO:0000256" key="1">
    <source>
        <dbReference type="ARBA" id="ARBA00007274"/>
    </source>
</evidence>
<dbReference type="InterPro" id="IPR051159">
    <property type="entry name" value="Hexapeptide_acetyltransf"/>
</dbReference>
<feature type="compositionally biased region" description="Low complexity" evidence="4">
    <location>
        <begin position="1"/>
        <end position="28"/>
    </location>
</feature>